<sequence>MGKAGKGSKTGSGSGSGKGGGKGAKKGGDSQTCWTSNDFTIRTAEKQRKGDLTEKQEERIRRSALLNRNTKEKREKGKIRLHIKLTQRQLEKLKERLEKWDDVEEDLLVKKEEEERRKSQEEEDEKPNKKRRKGPETWKLKGAARPAHLVYDFDTRYVDPYIKAHEDAKKKASRCRNILILCKGEFGAEDDKDIPQPQCREYLSLLMQLGNLSMQL</sequence>
<keyword evidence="3" id="KW-1185">Reference proteome</keyword>
<feature type="compositionally biased region" description="Gly residues" evidence="1">
    <location>
        <begin position="1"/>
        <end position="22"/>
    </location>
</feature>
<dbReference type="OrthoDB" id="43153at2759"/>
<evidence type="ECO:0000256" key="1">
    <source>
        <dbReference type="SAM" id="MobiDB-lite"/>
    </source>
</evidence>
<feature type="compositionally biased region" description="Basic and acidic residues" evidence="1">
    <location>
        <begin position="43"/>
        <end position="61"/>
    </location>
</feature>
<feature type="region of interest" description="Disordered" evidence="1">
    <location>
        <begin position="112"/>
        <end position="139"/>
    </location>
</feature>
<feature type="region of interest" description="Disordered" evidence="1">
    <location>
        <begin position="1"/>
        <end position="76"/>
    </location>
</feature>
<dbReference type="AlphaFoldDB" id="A0A1E7F4T2"/>
<proteinExistence type="predicted"/>
<organism evidence="2 3">
    <name type="scientific">Fragilariopsis cylindrus CCMP1102</name>
    <dbReference type="NCBI Taxonomy" id="635003"/>
    <lineage>
        <taxon>Eukaryota</taxon>
        <taxon>Sar</taxon>
        <taxon>Stramenopiles</taxon>
        <taxon>Ochrophyta</taxon>
        <taxon>Bacillariophyta</taxon>
        <taxon>Bacillariophyceae</taxon>
        <taxon>Bacillariophycidae</taxon>
        <taxon>Bacillariales</taxon>
        <taxon>Bacillariaceae</taxon>
        <taxon>Fragilariopsis</taxon>
    </lineage>
</organism>
<name>A0A1E7F4T2_9STRA</name>
<feature type="non-terminal residue" evidence="2">
    <location>
        <position position="216"/>
    </location>
</feature>
<dbReference type="Proteomes" id="UP000095751">
    <property type="component" value="Unassembled WGS sequence"/>
</dbReference>
<gene>
    <name evidence="2" type="ORF">FRACYDRAFT_270109</name>
</gene>
<dbReference type="InParanoid" id="A0A1E7F4T2"/>
<evidence type="ECO:0000313" key="2">
    <source>
        <dbReference type="EMBL" id="OEU13134.1"/>
    </source>
</evidence>
<reference evidence="2 3" key="1">
    <citation type="submission" date="2016-09" db="EMBL/GenBank/DDBJ databases">
        <title>Extensive genetic diversity and differential bi-allelic expression allows diatom success in the polar Southern Ocean.</title>
        <authorList>
            <consortium name="DOE Joint Genome Institute"/>
            <person name="Mock T."/>
            <person name="Otillar R.P."/>
            <person name="Strauss J."/>
            <person name="Dupont C."/>
            <person name="Frickenhaus S."/>
            <person name="Maumus F."/>
            <person name="Mcmullan M."/>
            <person name="Sanges R."/>
            <person name="Schmutz J."/>
            <person name="Toseland A."/>
            <person name="Valas R."/>
            <person name="Veluchamy A."/>
            <person name="Ward B.J."/>
            <person name="Allen A."/>
            <person name="Barry K."/>
            <person name="Falciatore A."/>
            <person name="Ferrante M."/>
            <person name="Fortunato A.E."/>
            <person name="Gloeckner G."/>
            <person name="Gruber A."/>
            <person name="Hipkin R."/>
            <person name="Janech M."/>
            <person name="Kroth P."/>
            <person name="Leese F."/>
            <person name="Lindquist E."/>
            <person name="Lyon B.R."/>
            <person name="Martin J."/>
            <person name="Mayer C."/>
            <person name="Parker M."/>
            <person name="Quesneville H."/>
            <person name="Raymond J."/>
            <person name="Uhlig C."/>
            <person name="Valentin K.U."/>
            <person name="Worden A.Z."/>
            <person name="Armbrust E.V."/>
            <person name="Bowler C."/>
            <person name="Green B."/>
            <person name="Moulton V."/>
            <person name="Van Oosterhout C."/>
            <person name="Grigoriev I."/>
        </authorList>
    </citation>
    <scope>NUCLEOTIDE SEQUENCE [LARGE SCALE GENOMIC DNA]</scope>
    <source>
        <strain evidence="2 3">CCMP1102</strain>
    </source>
</reference>
<protein>
    <submittedName>
        <fullName evidence="2">Uncharacterized protein</fullName>
    </submittedName>
</protein>
<dbReference type="EMBL" id="KV784362">
    <property type="protein sequence ID" value="OEU13134.1"/>
    <property type="molecule type" value="Genomic_DNA"/>
</dbReference>
<feature type="compositionally biased region" description="Polar residues" evidence="1">
    <location>
        <begin position="29"/>
        <end position="40"/>
    </location>
</feature>
<evidence type="ECO:0000313" key="3">
    <source>
        <dbReference type="Proteomes" id="UP000095751"/>
    </source>
</evidence>
<dbReference type="KEGG" id="fcy:FRACYDRAFT_270109"/>
<accession>A0A1E7F4T2</accession>